<dbReference type="InterPro" id="IPR001841">
    <property type="entry name" value="Znf_RING"/>
</dbReference>
<protein>
    <recommendedName>
        <fullName evidence="5">RING-type domain-containing protein</fullName>
    </recommendedName>
</protein>
<feature type="domain" description="RING-type" evidence="5">
    <location>
        <begin position="229"/>
        <end position="273"/>
    </location>
</feature>
<evidence type="ECO:0000256" key="4">
    <source>
        <dbReference type="PROSITE-ProRule" id="PRU00175"/>
    </source>
</evidence>
<proteinExistence type="predicted"/>
<sequence length="277" mass="29493">MAATTARITDIKCYSVVNPNLGQLCLRRTVRAAASYGGPPHNPPFSDAAPLGESRVNLRFDLASVLSSEVQAFAFFSNKLSENFGLTFLECAPLAAAMARSALHAIRTGCGPGLLLMTQIEVVYALLGRSPPPQPPQARFNDGGLILNGQDAATRFPTTRRGGGLSARIPLPPSRREAELIDGGLILNPATAAAARFPTARGGGGEGMSEREICSLKRGPFAGAEEEVCSICLDEFHRGSSVVTTLPPPCGHVFHSRCIAGWLRRNRTCPVCRRRVA</sequence>
<dbReference type="PANTHER" id="PTHR45931">
    <property type="entry name" value="SI:CH211-59O9.10"/>
    <property type="match status" value="1"/>
</dbReference>
<gene>
    <name evidence="6" type="ORF">CCAM_LOCUS31653</name>
</gene>
<evidence type="ECO:0000259" key="5">
    <source>
        <dbReference type="PROSITE" id="PS50089"/>
    </source>
</evidence>
<evidence type="ECO:0000313" key="7">
    <source>
        <dbReference type="Proteomes" id="UP000595140"/>
    </source>
</evidence>
<dbReference type="AlphaFoldDB" id="A0A484MN51"/>
<evidence type="ECO:0000256" key="2">
    <source>
        <dbReference type="ARBA" id="ARBA00022771"/>
    </source>
</evidence>
<dbReference type="PANTHER" id="PTHR45931:SF16">
    <property type="entry name" value="RING_U-BOX SUPERFAMILY PROTEIN"/>
    <property type="match status" value="1"/>
</dbReference>
<evidence type="ECO:0000256" key="1">
    <source>
        <dbReference type="ARBA" id="ARBA00022723"/>
    </source>
</evidence>
<name>A0A484MN51_9ASTE</name>
<reference evidence="6 7" key="1">
    <citation type="submission" date="2018-04" db="EMBL/GenBank/DDBJ databases">
        <authorList>
            <person name="Vogel A."/>
        </authorList>
    </citation>
    <scope>NUCLEOTIDE SEQUENCE [LARGE SCALE GENOMIC DNA]</scope>
</reference>
<dbReference type="Proteomes" id="UP000595140">
    <property type="component" value="Unassembled WGS sequence"/>
</dbReference>
<dbReference type="PROSITE" id="PS50089">
    <property type="entry name" value="ZF_RING_2"/>
    <property type="match status" value="1"/>
</dbReference>
<dbReference type="InterPro" id="IPR013083">
    <property type="entry name" value="Znf_RING/FYVE/PHD"/>
</dbReference>
<dbReference type="SMART" id="SM00184">
    <property type="entry name" value="RING"/>
    <property type="match status" value="1"/>
</dbReference>
<dbReference type="OrthoDB" id="1306370at2759"/>
<dbReference type="GO" id="GO:0005634">
    <property type="term" value="C:nucleus"/>
    <property type="evidence" value="ECO:0007669"/>
    <property type="project" value="TreeGrafter"/>
</dbReference>
<dbReference type="CDD" id="cd16454">
    <property type="entry name" value="RING-H2_PA-TM-RING"/>
    <property type="match status" value="1"/>
</dbReference>
<dbReference type="GO" id="GO:0008270">
    <property type="term" value="F:zinc ion binding"/>
    <property type="evidence" value="ECO:0007669"/>
    <property type="project" value="UniProtKB-KW"/>
</dbReference>
<keyword evidence="1" id="KW-0479">Metal-binding</keyword>
<keyword evidence="7" id="KW-1185">Reference proteome</keyword>
<dbReference type="Pfam" id="PF13639">
    <property type="entry name" value="zf-RING_2"/>
    <property type="match status" value="1"/>
</dbReference>
<dbReference type="GO" id="GO:0061630">
    <property type="term" value="F:ubiquitin protein ligase activity"/>
    <property type="evidence" value="ECO:0007669"/>
    <property type="project" value="TreeGrafter"/>
</dbReference>
<keyword evidence="2 4" id="KW-0863">Zinc-finger</keyword>
<evidence type="ECO:0000313" key="6">
    <source>
        <dbReference type="EMBL" id="VFQ89877.1"/>
    </source>
</evidence>
<dbReference type="SUPFAM" id="SSF57850">
    <property type="entry name" value="RING/U-box"/>
    <property type="match status" value="1"/>
</dbReference>
<organism evidence="6 7">
    <name type="scientific">Cuscuta campestris</name>
    <dbReference type="NCBI Taxonomy" id="132261"/>
    <lineage>
        <taxon>Eukaryota</taxon>
        <taxon>Viridiplantae</taxon>
        <taxon>Streptophyta</taxon>
        <taxon>Embryophyta</taxon>
        <taxon>Tracheophyta</taxon>
        <taxon>Spermatophyta</taxon>
        <taxon>Magnoliopsida</taxon>
        <taxon>eudicotyledons</taxon>
        <taxon>Gunneridae</taxon>
        <taxon>Pentapetalae</taxon>
        <taxon>asterids</taxon>
        <taxon>lamiids</taxon>
        <taxon>Solanales</taxon>
        <taxon>Convolvulaceae</taxon>
        <taxon>Cuscuteae</taxon>
        <taxon>Cuscuta</taxon>
        <taxon>Cuscuta subgen. Grammica</taxon>
        <taxon>Cuscuta sect. Cleistogrammica</taxon>
    </lineage>
</organism>
<dbReference type="InterPro" id="IPR051834">
    <property type="entry name" value="RING_finger_E3_ligase"/>
</dbReference>
<dbReference type="GO" id="GO:0006511">
    <property type="term" value="P:ubiquitin-dependent protein catabolic process"/>
    <property type="evidence" value="ECO:0007669"/>
    <property type="project" value="TreeGrafter"/>
</dbReference>
<keyword evidence="3" id="KW-0862">Zinc</keyword>
<accession>A0A484MN51</accession>
<dbReference type="Gene3D" id="3.30.40.10">
    <property type="entry name" value="Zinc/RING finger domain, C3HC4 (zinc finger)"/>
    <property type="match status" value="1"/>
</dbReference>
<evidence type="ECO:0000256" key="3">
    <source>
        <dbReference type="ARBA" id="ARBA00022833"/>
    </source>
</evidence>
<dbReference type="EMBL" id="OOIL02003924">
    <property type="protein sequence ID" value="VFQ89877.1"/>
    <property type="molecule type" value="Genomic_DNA"/>
</dbReference>